<keyword evidence="4" id="KW-0131">Cell cycle</keyword>
<protein>
    <submittedName>
        <fullName evidence="4">Cell division protein FtsI/penicillin-binding protein 2</fullName>
    </submittedName>
</protein>
<dbReference type="STRING" id="454194.PYK22_02405"/>
<feature type="compositionally biased region" description="Acidic residues" evidence="2">
    <location>
        <begin position="460"/>
        <end position="470"/>
    </location>
</feature>
<dbReference type="GO" id="GO:0051301">
    <property type="term" value="P:cell division"/>
    <property type="evidence" value="ECO:0007669"/>
    <property type="project" value="UniProtKB-KW"/>
</dbReference>
<evidence type="ECO:0000256" key="1">
    <source>
        <dbReference type="SAM" id="Coils"/>
    </source>
</evidence>
<dbReference type="InterPro" id="IPR001460">
    <property type="entry name" value="PCN-bd_Tpept"/>
</dbReference>
<evidence type="ECO:0000313" key="5">
    <source>
        <dbReference type="Proteomes" id="UP000031518"/>
    </source>
</evidence>
<gene>
    <name evidence="4" type="ORF">PYK22_02405</name>
</gene>
<evidence type="ECO:0000313" key="4">
    <source>
        <dbReference type="EMBL" id="CDM66376.1"/>
    </source>
</evidence>
<dbReference type="RefSeq" id="WP_083437823.1">
    <property type="nucleotide sequence ID" value="NZ_CBXV010000008.1"/>
</dbReference>
<sequence>MTLTKRSPVIISLVLLFTLAFSGGISFAARAQKRTKQTVKKAAAARSEARQASGRRTRSSSASSARKSSSRKERSAKTARKKGGAERLTAKGKRLSRRERLLAARREAERRRREEAARLAAIARQRALDQALRNEAMANIARDETTGEDLEVRRAAIAALGDHAGTVVVMDPKTGRVYTIVNQEWAIRRGFKPCSTIKLVTGLAGLCENVIDPVQLVNIGGSYSLDLTDALAFSNNGFFQRVGGNVGFEKMIKYAHELGLGERTGINHPNEYPGRVPVYKYGYAVNHMSSHGDDFEVTPIQLATLVSAIANGGKLLVPHLPRTPEETINFKTEVRRQLNIPQDYLRRLIPGMIGAVNYGTARLAYDPTQTIAGKTGTCIGQGSWLGLFASYAPVHDPKLAIVVVTRGSHERGRTAAAIAGQIYRALAHRFGTPNPPAFATAPDLVPHPKVNPVDAAAISDEEKEADDTESGEMNGPNGQSGSKMRTVIKPVARPAPQTPTPTQKEGDPSASSPAQKEPDSPSARKDPSSISRPRRVLKP</sequence>
<dbReference type="Proteomes" id="UP000031518">
    <property type="component" value="Unassembled WGS sequence"/>
</dbReference>
<name>A0A0B6WZ40_9BACT</name>
<accession>A0A0B6WZ40</accession>
<keyword evidence="1" id="KW-0175">Coiled coil</keyword>
<dbReference type="GO" id="GO:0008658">
    <property type="term" value="F:penicillin binding"/>
    <property type="evidence" value="ECO:0007669"/>
    <property type="project" value="InterPro"/>
</dbReference>
<feature type="compositionally biased region" description="Basic and acidic residues" evidence="2">
    <location>
        <begin position="516"/>
        <end position="527"/>
    </location>
</feature>
<feature type="domain" description="Penicillin-binding protein transpeptidase" evidence="3">
    <location>
        <begin position="165"/>
        <end position="423"/>
    </location>
</feature>
<dbReference type="Pfam" id="PF00905">
    <property type="entry name" value="Transpeptidase"/>
    <property type="match status" value="1"/>
</dbReference>
<feature type="region of interest" description="Disordered" evidence="2">
    <location>
        <begin position="460"/>
        <end position="539"/>
    </location>
</feature>
<dbReference type="InterPro" id="IPR012338">
    <property type="entry name" value="Beta-lactam/transpept-like"/>
</dbReference>
<feature type="compositionally biased region" description="Low complexity" evidence="2">
    <location>
        <begin position="42"/>
        <end position="52"/>
    </location>
</feature>
<dbReference type="GO" id="GO:0005886">
    <property type="term" value="C:plasma membrane"/>
    <property type="evidence" value="ECO:0007669"/>
    <property type="project" value="TreeGrafter"/>
</dbReference>
<feature type="coiled-coil region" evidence="1">
    <location>
        <begin position="98"/>
        <end position="125"/>
    </location>
</feature>
<dbReference type="GO" id="GO:0071555">
    <property type="term" value="P:cell wall organization"/>
    <property type="evidence" value="ECO:0007669"/>
    <property type="project" value="TreeGrafter"/>
</dbReference>
<dbReference type="InterPro" id="IPR050515">
    <property type="entry name" value="Beta-lactam/transpept"/>
</dbReference>
<keyword evidence="5" id="KW-1185">Reference proteome</keyword>
<evidence type="ECO:0000259" key="3">
    <source>
        <dbReference type="Pfam" id="PF00905"/>
    </source>
</evidence>
<dbReference type="PANTHER" id="PTHR30627">
    <property type="entry name" value="PEPTIDOGLYCAN D,D-TRANSPEPTIDASE"/>
    <property type="match status" value="1"/>
</dbReference>
<dbReference type="SUPFAM" id="SSF56601">
    <property type="entry name" value="beta-lactamase/transpeptidase-like"/>
    <property type="match status" value="1"/>
</dbReference>
<feature type="region of interest" description="Disordered" evidence="2">
    <location>
        <begin position="38"/>
        <end position="96"/>
    </location>
</feature>
<dbReference type="AlphaFoldDB" id="A0A0B6WZ40"/>
<organism evidence="4 5">
    <name type="scientific">Pyrinomonas methylaliphatogenes</name>
    <dbReference type="NCBI Taxonomy" id="454194"/>
    <lineage>
        <taxon>Bacteria</taxon>
        <taxon>Pseudomonadati</taxon>
        <taxon>Acidobacteriota</taxon>
        <taxon>Blastocatellia</taxon>
        <taxon>Blastocatellales</taxon>
        <taxon>Pyrinomonadaceae</taxon>
        <taxon>Pyrinomonas</taxon>
    </lineage>
</organism>
<reference evidence="4 5" key="2">
    <citation type="submission" date="2015-01" db="EMBL/GenBank/DDBJ databases">
        <title>Complete genome sequence of Pyrinomonas methylaliphatogenes type strain K22T.</title>
        <authorList>
            <person name="Lee K.C.Y."/>
            <person name="Power J.F."/>
            <person name="Dunfield P.F."/>
            <person name="Morgan X.C."/>
            <person name="Huttenhower C."/>
            <person name="Stott M.B."/>
        </authorList>
    </citation>
    <scope>NUCLEOTIDE SEQUENCE [LARGE SCALE GENOMIC DNA]</scope>
    <source>
        <strain evidence="4 5">K22</strain>
    </source>
</reference>
<reference evidence="4 5" key="1">
    <citation type="submission" date="2013-12" db="EMBL/GenBank/DDBJ databases">
        <authorList>
            <person name="Stott M."/>
        </authorList>
    </citation>
    <scope>NUCLEOTIDE SEQUENCE [LARGE SCALE GENOMIC DNA]</scope>
    <source>
        <strain evidence="4 5">K22</strain>
    </source>
</reference>
<proteinExistence type="predicted"/>
<keyword evidence="4" id="KW-0132">Cell division</keyword>
<dbReference type="Gene3D" id="3.40.710.10">
    <property type="entry name" value="DD-peptidase/beta-lactamase superfamily"/>
    <property type="match status" value="1"/>
</dbReference>
<evidence type="ECO:0000256" key="2">
    <source>
        <dbReference type="SAM" id="MobiDB-lite"/>
    </source>
</evidence>
<dbReference type="EMBL" id="CBXV010000008">
    <property type="protein sequence ID" value="CDM66376.1"/>
    <property type="molecule type" value="Genomic_DNA"/>
</dbReference>